<keyword evidence="5 7" id="KW-0808">Transferase</keyword>
<comment type="catalytic activity">
    <reaction evidence="7">
        <text>cytidine(1402) in 16S rRNA + S-adenosyl-L-methionine = N(4)-methylcytidine(1402) in 16S rRNA + S-adenosyl-L-homocysteine + H(+)</text>
        <dbReference type="Rhea" id="RHEA:42928"/>
        <dbReference type="Rhea" id="RHEA-COMP:10286"/>
        <dbReference type="Rhea" id="RHEA-COMP:10287"/>
        <dbReference type="ChEBI" id="CHEBI:15378"/>
        <dbReference type="ChEBI" id="CHEBI:57856"/>
        <dbReference type="ChEBI" id="CHEBI:59789"/>
        <dbReference type="ChEBI" id="CHEBI:74506"/>
        <dbReference type="ChEBI" id="CHEBI:82748"/>
        <dbReference type="EC" id="2.1.1.199"/>
    </reaction>
</comment>
<feature type="binding site" evidence="7">
    <location>
        <begin position="33"/>
        <end position="35"/>
    </location>
    <ligand>
        <name>S-adenosyl-L-methionine</name>
        <dbReference type="ChEBI" id="CHEBI:59789"/>
    </ligand>
</feature>
<dbReference type="HAMAP" id="MF_01007">
    <property type="entry name" value="16SrRNA_methyltr_H"/>
    <property type="match status" value="1"/>
</dbReference>
<keyword evidence="3 7" id="KW-0698">rRNA processing</keyword>
<evidence type="ECO:0000256" key="2">
    <source>
        <dbReference type="ARBA" id="ARBA00022490"/>
    </source>
</evidence>
<dbReference type="Gene3D" id="3.40.50.150">
    <property type="entry name" value="Vaccinia Virus protein VP39"/>
    <property type="match status" value="1"/>
</dbReference>
<evidence type="ECO:0000256" key="5">
    <source>
        <dbReference type="ARBA" id="ARBA00022679"/>
    </source>
</evidence>
<dbReference type="InterPro" id="IPR029063">
    <property type="entry name" value="SAM-dependent_MTases_sf"/>
</dbReference>
<keyword evidence="9" id="KW-1185">Reference proteome</keyword>
<keyword evidence="4 7" id="KW-0489">Methyltransferase</keyword>
<proteinExistence type="inferred from homology"/>
<evidence type="ECO:0000256" key="4">
    <source>
        <dbReference type="ARBA" id="ARBA00022603"/>
    </source>
</evidence>
<dbReference type="InterPro" id="IPR002903">
    <property type="entry name" value="RsmH"/>
</dbReference>
<dbReference type="InterPro" id="IPR023397">
    <property type="entry name" value="SAM-dep_MeTrfase_MraW_recog"/>
</dbReference>
<dbReference type="NCBIfam" id="TIGR00006">
    <property type="entry name" value="16S rRNA (cytosine(1402)-N(4))-methyltransferase RsmH"/>
    <property type="match status" value="1"/>
</dbReference>
<feature type="binding site" evidence="7">
    <location>
        <position position="104"/>
    </location>
    <ligand>
        <name>S-adenosyl-L-methionine</name>
        <dbReference type="ChEBI" id="CHEBI:59789"/>
    </ligand>
</feature>
<organism evidence="8 9">
    <name type="scientific">Eubacterium coprostanoligenes</name>
    <dbReference type="NCBI Taxonomy" id="290054"/>
    <lineage>
        <taxon>Bacteria</taxon>
        <taxon>Bacillati</taxon>
        <taxon>Bacillota</taxon>
        <taxon>Clostridia</taxon>
        <taxon>Eubacteriales</taxon>
        <taxon>Eubacteriaceae</taxon>
        <taxon>Eubacterium</taxon>
    </lineage>
</organism>
<dbReference type="SUPFAM" id="SSF81799">
    <property type="entry name" value="Putative methyltransferase TM0872, insert domain"/>
    <property type="match status" value="1"/>
</dbReference>
<dbReference type="Gene3D" id="1.10.150.170">
    <property type="entry name" value="Putative methyltransferase TM0872, insert domain"/>
    <property type="match status" value="1"/>
</dbReference>
<evidence type="ECO:0000256" key="3">
    <source>
        <dbReference type="ARBA" id="ARBA00022552"/>
    </source>
</evidence>
<evidence type="ECO:0000256" key="6">
    <source>
        <dbReference type="ARBA" id="ARBA00022691"/>
    </source>
</evidence>
<reference evidence="8 9" key="1">
    <citation type="submission" date="2017-02" db="EMBL/GenBank/DDBJ databases">
        <authorList>
            <person name="Peterson S.W."/>
        </authorList>
    </citation>
    <scope>NUCLEOTIDE SEQUENCE [LARGE SCALE GENOMIC DNA]</scope>
    <source>
        <strain evidence="8 9">ATCC 51222</strain>
    </source>
</reference>
<dbReference type="PANTHER" id="PTHR11265:SF0">
    <property type="entry name" value="12S RRNA N4-METHYLCYTIDINE METHYLTRANSFERASE"/>
    <property type="match status" value="1"/>
</dbReference>
<name>A0A1T4KHJ2_9FIRM</name>
<comment type="subcellular location">
    <subcellularLocation>
        <location evidence="7">Cytoplasm</location>
    </subcellularLocation>
</comment>
<dbReference type="AlphaFoldDB" id="A0A1T4KHJ2"/>
<dbReference type="Pfam" id="PF01795">
    <property type="entry name" value="Methyltransf_5"/>
    <property type="match status" value="1"/>
</dbReference>
<feature type="binding site" evidence="7">
    <location>
        <position position="76"/>
    </location>
    <ligand>
        <name>S-adenosyl-L-methionine</name>
        <dbReference type="ChEBI" id="CHEBI:59789"/>
    </ligand>
</feature>
<keyword evidence="2 7" id="KW-0963">Cytoplasm</keyword>
<feature type="binding site" evidence="7">
    <location>
        <position position="50"/>
    </location>
    <ligand>
        <name>S-adenosyl-L-methionine</name>
        <dbReference type="ChEBI" id="CHEBI:59789"/>
    </ligand>
</feature>
<comment type="function">
    <text evidence="7">Specifically methylates the N4 position of cytidine in position 1402 (C1402) of 16S rRNA.</text>
</comment>
<dbReference type="FunFam" id="1.10.150.170:FF:000001">
    <property type="entry name" value="Ribosomal RNA small subunit methyltransferase H"/>
    <property type="match status" value="1"/>
</dbReference>
<dbReference type="PIRSF" id="PIRSF004486">
    <property type="entry name" value="MraW"/>
    <property type="match status" value="1"/>
</dbReference>
<accession>A0A1T4KHJ2</accession>
<dbReference type="GO" id="GO:0070475">
    <property type="term" value="P:rRNA base methylation"/>
    <property type="evidence" value="ECO:0007669"/>
    <property type="project" value="UniProtKB-UniRule"/>
</dbReference>
<dbReference type="PANTHER" id="PTHR11265">
    <property type="entry name" value="S-ADENOSYL-METHYLTRANSFERASE MRAW"/>
    <property type="match status" value="1"/>
</dbReference>
<sequence length="304" mass="33907">MEFVHKSVLFDESIDSLNIDSTKTIVDGTAGGGGHSKAIAQKAGRLIAIDQDPDAIKVLHERLDDLGNVTIVQNNFSNVDQVLKELNVASIDGMLLDLGVSSFQLDTADRGFSYHKDAPLDMRMSKSGMSAKDVVNTYGEEELANILFRYGEEKFSRRIAKNIVLFRQDKPIETTGELVDIIKASYPKAKMRDSHPARKTFQALRIEVNAELDVLDKTLDKALDCLAPGGRISVITFHSLEDRIVKEKFNKWVNPCTCPKEFPVCVCGNKPLGKLVFKSKAPTEAELEENPRARSSRLRCFEKY</sequence>
<dbReference type="STRING" id="290054.SAMN02745114_00470"/>
<protein>
    <recommendedName>
        <fullName evidence="7">Ribosomal RNA small subunit methyltransferase H</fullName>
        <ecNumber evidence="7">2.1.1.199</ecNumber>
    </recommendedName>
    <alternativeName>
        <fullName evidence="7">16S rRNA m(4)C1402 methyltransferase</fullName>
    </alternativeName>
    <alternativeName>
        <fullName evidence="7">rRNA (cytosine-N(4)-)-methyltransferase RsmH</fullName>
    </alternativeName>
</protein>
<dbReference type="SUPFAM" id="SSF53335">
    <property type="entry name" value="S-adenosyl-L-methionine-dependent methyltransferases"/>
    <property type="match status" value="1"/>
</dbReference>
<dbReference type="GO" id="GO:0005737">
    <property type="term" value="C:cytoplasm"/>
    <property type="evidence" value="ECO:0007669"/>
    <property type="project" value="UniProtKB-SubCell"/>
</dbReference>
<evidence type="ECO:0000313" key="9">
    <source>
        <dbReference type="Proteomes" id="UP000190657"/>
    </source>
</evidence>
<dbReference type="GO" id="GO:0071424">
    <property type="term" value="F:rRNA (cytosine-N4-)-methyltransferase activity"/>
    <property type="evidence" value="ECO:0007669"/>
    <property type="project" value="UniProtKB-UniRule"/>
</dbReference>
<evidence type="ECO:0000313" key="8">
    <source>
        <dbReference type="EMBL" id="SJZ41817.1"/>
    </source>
</evidence>
<evidence type="ECO:0000256" key="7">
    <source>
        <dbReference type="HAMAP-Rule" id="MF_01007"/>
    </source>
</evidence>
<dbReference type="OrthoDB" id="9806637at2"/>
<comment type="similarity">
    <text evidence="1 7">Belongs to the methyltransferase superfamily. RsmH family.</text>
</comment>
<keyword evidence="6 7" id="KW-0949">S-adenosyl-L-methionine</keyword>
<feature type="binding site" evidence="7">
    <location>
        <position position="97"/>
    </location>
    <ligand>
        <name>S-adenosyl-L-methionine</name>
        <dbReference type="ChEBI" id="CHEBI:59789"/>
    </ligand>
</feature>
<dbReference type="Proteomes" id="UP000190657">
    <property type="component" value="Unassembled WGS sequence"/>
</dbReference>
<dbReference type="RefSeq" id="WP_078767973.1">
    <property type="nucleotide sequence ID" value="NZ_FUWW01000004.1"/>
</dbReference>
<gene>
    <name evidence="7" type="primary">rsmH</name>
    <name evidence="8" type="ORF">SAMN02745114_00470</name>
</gene>
<dbReference type="EMBL" id="FUWW01000004">
    <property type="protein sequence ID" value="SJZ41817.1"/>
    <property type="molecule type" value="Genomic_DNA"/>
</dbReference>
<dbReference type="EC" id="2.1.1.199" evidence="7"/>
<evidence type="ECO:0000256" key="1">
    <source>
        <dbReference type="ARBA" id="ARBA00010396"/>
    </source>
</evidence>